<dbReference type="PANTHER" id="PTHR30258:SF2">
    <property type="entry name" value="COMG OPERON PROTEIN 1"/>
    <property type="match status" value="1"/>
</dbReference>
<protein>
    <submittedName>
        <fullName evidence="5">General secretion pathway protein GspE</fullName>
    </submittedName>
</protein>
<evidence type="ECO:0000256" key="2">
    <source>
        <dbReference type="ARBA" id="ARBA00022741"/>
    </source>
</evidence>
<dbReference type="Pfam" id="PF00437">
    <property type="entry name" value="T2SSE"/>
    <property type="match status" value="1"/>
</dbReference>
<dbReference type="GO" id="GO:0016887">
    <property type="term" value="F:ATP hydrolysis activity"/>
    <property type="evidence" value="ECO:0007669"/>
    <property type="project" value="TreeGrafter"/>
</dbReference>
<dbReference type="Gene3D" id="3.30.300.160">
    <property type="entry name" value="Type II secretion system, protein E, N-terminal domain"/>
    <property type="match status" value="1"/>
</dbReference>
<dbReference type="GO" id="GO:0005524">
    <property type="term" value="F:ATP binding"/>
    <property type="evidence" value="ECO:0007669"/>
    <property type="project" value="UniProtKB-KW"/>
</dbReference>
<dbReference type="InterPro" id="IPR007831">
    <property type="entry name" value="T2SS_GspE_N"/>
</dbReference>
<dbReference type="SUPFAM" id="SSF160246">
    <property type="entry name" value="EspE N-terminal domain-like"/>
    <property type="match status" value="1"/>
</dbReference>
<reference evidence="5 6" key="1">
    <citation type="submission" date="2015-03" db="EMBL/GenBank/DDBJ databases">
        <title>Genome Sequence of Kiloniella spongiae MEBiC09566, isolated from a marine sponge.</title>
        <authorList>
            <person name="Shao Z."/>
            <person name="Wang L."/>
            <person name="Li X."/>
        </authorList>
    </citation>
    <scope>NUCLEOTIDE SEQUENCE [LARGE SCALE GENOMIC DNA]</scope>
    <source>
        <strain evidence="5 6">MEBiC09566</strain>
    </source>
</reference>
<proteinExistence type="inferred from homology"/>
<dbReference type="Gene3D" id="3.40.50.300">
    <property type="entry name" value="P-loop containing nucleotide triphosphate hydrolases"/>
    <property type="match status" value="1"/>
</dbReference>
<dbReference type="Proteomes" id="UP000035444">
    <property type="component" value="Unassembled WGS sequence"/>
</dbReference>
<dbReference type="InterPro" id="IPR027417">
    <property type="entry name" value="P-loop_NTPase"/>
</dbReference>
<dbReference type="SMART" id="SM00382">
    <property type="entry name" value="AAA"/>
    <property type="match status" value="1"/>
</dbReference>
<dbReference type="PATRIC" id="fig|1489064.4.peg.1953"/>
<gene>
    <name evidence="5" type="ORF">WH96_20620</name>
</gene>
<evidence type="ECO:0000313" key="6">
    <source>
        <dbReference type="Proteomes" id="UP000035444"/>
    </source>
</evidence>
<dbReference type="FunFam" id="3.30.450.90:FF:000001">
    <property type="entry name" value="Type II secretion system ATPase GspE"/>
    <property type="match status" value="1"/>
</dbReference>
<dbReference type="EMBL" id="LAQL01000029">
    <property type="protein sequence ID" value="KLN58888.1"/>
    <property type="molecule type" value="Genomic_DNA"/>
</dbReference>
<feature type="domain" description="Bacterial type II secretion system protein E" evidence="4">
    <location>
        <begin position="392"/>
        <end position="406"/>
    </location>
</feature>
<keyword evidence="3" id="KW-0067">ATP-binding</keyword>
<dbReference type="PANTHER" id="PTHR30258">
    <property type="entry name" value="TYPE II SECRETION SYSTEM PROTEIN GSPE-RELATED"/>
    <property type="match status" value="1"/>
</dbReference>
<organism evidence="5 6">
    <name type="scientific">Kiloniella spongiae</name>
    <dbReference type="NCBI Taxonomy" id="1489064"/>
    <lineage>
        <taxon>Bacteria</taxon>
        <taxon>Pseudomonadati</taxon>
        <taxon>Pseudomonadota</taxon>
        <taxon>Alphaproteobacteria</taxon>
        <taxon>Rhodospirillales</taxon>
        <taxon>Kiloniellaceae</taxon>
        <taxon>Kiloniella</taxon>
    </lineage>
</organism>
<dbReference type="Gene3D" id="1.10.40.70">
    <property type="match status" value="1"/>
</dbReference>
<evidence type="ECO:0000256" key="1">
    <source>
        <dbReference type="ARBA" id="ARBA00006611"/>
    </source>
</evidence>
<dbReference type="Pfam" id="PF05157">
    <property type="entry name" value="MshEN"/>
    <property type="match status" value="1"/>
</dbReference>
<accession>A0A0H2M968</accession>
<dbReference type="FunFam" id="3.40.50.300:FF:000398">
    <property type="entry name" value="Type IV pilus assembly ATPase PilB"/>
    <property type="match status" value="1"/>
</dbReference>
<comment type="similarity">
    <text evidence="1">Belongs to the GSP E family.</text>
</comment>
<dbReference type="PROSITE" id="PS00662">
    <property type="entry name" value="T2SP_E"/>
    <property type="match status" value="1"/>
</dbReference>
<dbReference type="SUPFAM" id="SSF52540">
    <property type="entry name" value="P-loop containing nucleoside triphosphate hydrolases"/>
    <property type="match status" value="1"/>
</dbReference>
<dbReference type="CDD" id="cd01129">
    <property type="entry name" value="PulE-GspE-like"/>
    <property type="match status" value="1"/>
</dbReference>
<dbReference type="InterPro" id="IPR037257">
    <property type="entry name" value="T2SS_E_N_sf"/>
</dbReference>
<dbReference type="OrthoDB" id="9804785at2"/>
<dbReference type="InterPro" id="IPR001482">
    <property type="entry name" value="T2SS/T4SS_dom"/>
</dbReference>
<keyword evidence="6" id="KW-1185">Reference proteome</keyword>
<sequence length="575" mass="62762">MGSEFFVSALPFSDIAAFETALGDQLVAAGKLDLASLQRAKTVQGETRECLNTLVSKLGLVAERDLAEVLAHLLDCPLVGKEDFPAEALYSERFNASFLKGAGALILGEDADSIFVALCDPTQDFVINALQLATGKVTKVSIAVPAELEAAIDRLFVAAADPDLEGSVISTSLDELDTDVERLKDLASGAPVIRLVNQLINRAVESKASDIHIEPFENILRVRFRLDGYLQEVMTPSLSLHAALMSRLKIMANLDIAERRLPQDGRIKLAVRGTQIDLRLSIVPTMHGETAVLRVLDRSTVQLDFDDLGITGVQREQLDSLLERPHGIFLVTGPTGSGKTTTLYACLSILNQPDSKILTVEDPVEYQLQGINQIQTQASINLTFPRVLRSLLRQDPDILMIGEIRDQETAEIAVQSALTGHLVLSTLHTNDAVGSVTRLLDMGIDDYLVSSTLNGVMAQRLVRRLCPACKVQEPVLPEMAEQLGFGEILGTLPDQLYRPVGCGECNQTGYRGRRALVEVLTLSEEFSRLLLSRANNAELKREALKEGMVPLYHDGLAKVLAGETTIEEVLRVARR</sequence>
<evidence type="ECO:0000259" key="4">
    <source>
        <dbReference type="PROSITE" id="PS00662"/>
    </source>
</evidence>
<dbReference type="InterPro" id="IPR003593">
    <property type="entry name" value="AAA+_ATPase"/>
</dbReference>
<dbReference type="AlphaFoldDB" id="A0A0H2M968"/>
<evidence type="ECO:0000256" key="3">
    <source>
        <dbReference type="ARBA" id="ARBA00022840"/>
    </source>
</evidence>
<dbReference type="Gene3D" id="3.30.450.90">
    <property type="match status" value="1"/>
</dbReference>
<name>A0A0H2M968_9PROT</name>
<dbReference type="STRING" id="1489064.WH96_20620"/>
<comment type="caution">
    <text evidence="5">The sequence shown here is derived from an EMBL/GenBank/DDBJ whole genome shotgun (WGS) entry which is preliminary data.</text>
</comment>
<evidence type="ECO:0000313" key="5">
    <source>
        <dbReference type="EMBL" id="KLN58888.1"/>
    </source>
</evidence>
<dbReference type="GO" id="GO:0005886">
    <property type="term" value="C:plasma membrane"/>
    <property type="evidence" value="ECO:0007669"/>
    <property type="project" value="TreeGrafter"/>
</dbReference>
<keyword evidence="2" id="KW-0547">Nucleotide-binding</keyword>